<organism evidence="2 3">
    <name type="scientific">Dissophora globulifera</name>
    <dbReference type="NCBI Taxonomy" id="979702"/>
    <lineage>
        <taxon>Eukaryota</taxon>
        <taxon>Fungi</taxon>
        <taxon>Fungi incertae sedis</taxon>
        <taxon>Mucoromycota</taxon>
        <taxon>Mortierellomycotina</taxon>
        <taxon>Mortierellomycetes</taxon>
        <taxon>Mortierellales</taxon>
        <taxon>Mortierellaceae</taxon>
        <taxon>Dissophora</taxon>
    </lineage>
</organism>
<feature type="compositionally biased region" description="Low complexity" evidence="1">
    <location>
        <begin position="58"/>
        <end position="77"/>
    </location>
</feature>
<dbReference type="Proteomes" id="UP000738325">
    <property type="component" value="Unassembled WGS sequence"/>
</dbReference>
<proteinExistence type="predicted"/>
<evidence type="ECO:0000256" key="1">
    <source>
        <dbReference type="SAM" id="MobiDB-lite"/>
    </source>
</evidence>
<feature type="non-terminal residue" evidence="2">
    <location>
        <position position="1"/>
    </location>
</feature>
<evidence type="ECO:0000313" key="3">
    <source>
        <dbReference type="Proteomes" id="UP000738325"/>
    </source>
</evidence>
<comment type="caution">
    <text evidence="2">The sequence shown here is derived from an EMBL/GenBank/DDBJ whole genome shotgun (WGS) entry which is preliminary data.</text>
</comment>
<evidence type="ECO:0000313" key="2">
    <source>
        <dbReference type="EMBL" id="KAG0307112.1"/>
    </source>
</evidence>
<keyword evidence="3" id="KW-1185">Reference proteome</keyword>
<dbReference type="AlphaFoldDB" id="A0A9P6R099"/>
<accession>A0A9P6R099</accession>
<gene>
    <name evidence="2" type="ORF">BGZ99_001579</name>
</gene>
<protein>
    <submittedName>
        <fullName evidence="2">Uncharacterized protein</fullName>
    </submittedName>
</protein>
<sequence length="77" mass="8132">ISMLFTLATRHISGPVVDGVASHWTRSTSAGMPDPLYELPYAVNGAVELFKPPKRSTHVSSSGNSNSKTVKSCNGAD</sequence>
<reference evidence="2" key="1">
    <citation type="journal article" date="2020" name="Fungal Divers.">
        <title>Resolving the Mortierellaceae phylogeny through synthesis of multi-gene phylogenetics and phylogenomics.</title>
        <authorList>
            <person name="Vandepol N."/>
            <person name="Liber J."/>
            <person name="Desiro A."/>
            <person name="Na H."/>
            <person name="Kennedy M."/>
            <person name="Barry K."/>
            <person name="Grigoriev I.V."/>
            <person name="Miller A.N."/>
            <person name="O'Donnell K."/>
            <person name="Stajich J.E."/>
            <person name="Bonito G."/>
        </authorList>
    </citation>
    <scope>NUCLEOTIDE SEQUENCE</scope>
    <source>
        <strain evidence="2">REB-010B</strain>
    </source>
</reference>
<name>A0A9P6R099_9FUNG</name>
<feature type="region of interest" description="Disordered" evidence="1">
    <location>
        <begin position="54"/>
        <end position="77"/>
    </location>
</feature>
<dbReference type="EMBL" id="JAAAIP010001401">
    <property type="protein sequence ID" value="KAG0307112.1"/>
    <property type="molecule type" value="Genomic_DNA"/>
</dbReference>